<evidence type="ECO:0000256" key="3">
    <source>
        <dbReference type="ARBA" id="ARBA00022833"/>
    </source>
</evidence>
<feature type="region of interest" description="Disordered" evidence="8">
    <location>
        <begin position="907"/>
        <end position="941"/>
    </location>
</feature>
<dbReference type="PANTHER" id="PTHR47782">
    <property type="entry name" value="ZN(II)2CYS6 TRANSCRIPTION FACTOR (EUROFUNG)-RELATED"/>
    <property type="match status" value="1"/>
</dbReference>
<feature type="compositionally biased region" description="Polar residues" evidence="8">
    <location>
        <begin position="922"/>
        <end position="931"/>
    </location>
</feature>
<dbReference type="SMART" id="SM00906">
    <property type="entry name" value="Fungal_trans"/>
    <property type="match status" value="2"/>
</dbReference>
<keyword evidence="6" id="KW-0804">Transcription</keyword>
<evidence type="ECO:0000313" key="11">
    <source>
        <dbReference type="Proteomes" id="UP000764110"/>
    </source>
</evidence>
<dbReference type="InterPro" id="IPR007219">
    <property type="entry name" value="XnlR_reg_dom"/>
</dbReference>
<feature type="domain" description="Xylanolytic transcriptional activator regulatory" evidence="9">
    <location>
        <begin position="282"/>
        <end position="356"/>
    </location>
</feature>
<protein>
    <recommendedName>
        <fullName evidence="9">Xylanolytic transcriptional activator regulatory domain-containing protein</fullName>
    </recommendedName>
</protein>
<dbReference type="GO" id="GO:0008270">
    <property type="term" value="F:zinc ion binding"/>
    <property type="evidence" value="ECO:0007669"/>
    <property type="project" value="InterPro"/>
</dbReference>
<keyword evidence="2" id="KW-0479">Metal-binding</keyword>
<evidence type="ECO:0000256" key="6">
    <source>
        <dbReference type="ARBA" id="ARBA00023163"/>
    </source>
</evidence>
<evidence type="ECO:0000256" key="5">
    <source>
        <dbReference type="ARBA" id="ARBA00023125"/>
    </source>
</evidence>
<keyword evidence="11" id="KW-1185">Reference proteome</keyword>
<dbReference type="PANTHER" id="PTHR47782:SF1">
    <property type="entry name" value="PYRIMIDINE PATHWAY REGULATORY PROTEIN 1"/>
    <property type="match status" value="1"/>
</dbReference>
<dbReference type="Pfam" id="PF04082">
    <property type="entry name" value="Fungal_trans"/>
    <property type="match status" value="2"/>
</dbReference>
<dbReference type="EMBL" id="JACEFI010000005">
    <property type="protein sequence ID" value="KAH0598481.1"/>
    <property type="molecule type" value="Genomic_DNA"/>
</dbReference>
<keyword evidence="4" id="KW-0805">Transcription regulation</keyword>
<feature type="region of interest" description="Disordered" evidence="8">
    <location>
        <begin position="1427"/>
        <end position="1499"/>
    </location>
</feature>
<evidence type="ECO:0000256" key="4">
    <source>
        <dbReference type="ARBA" id="ARBA00023015"/>
    </source>
</evidence>
<keyword evidence="3" id="KW-0862">Zinc</keyword>
<sequence>MEREFSAPPGCHYADFLRAAPSSAFYRSDSFARPVNGFEELAMENFLSDRVKWLESIIHEKCPYVDLSQGPNCENLKTVLNGESTPVVAQVEPGASNPEQSESRAASSHEIGLVSLGGSQDPRYIGPSSGYFLARVMLTKGSSPGISGSRDMAFPTDLIETVQSAASLPAREIADQICDAFFESLHATYPVLHRPTFDRVLDKMYTLQYDDPAACFQVYMVMALGSLVVSQRLKAILPCERYGLSALRYFDRINVENSLQGLQCLLLLLIFTLHNPHVRVNIWHLNYQAIAAAVDLGLQRDVTTQAGISLLEQEMRTRIFWVVFMMDRIIATTMGRPIGLRDEACDLRLPRMLDDMDIMTAGSPHSHSSAFKPIAYSIHLFRLAKLNSEIKYVANSVVRQTPVYAYPAVIDIYEWQASMLEQINQWEEHIPTGDGAPATQHLETACRIQGHTLRMVLLRPSPAIPKPTREALEKCHASARESLRLLNKLYVGSALIHSWLTFHAVVLSTLSILYCVKMVPDLRQQTDVAELMSDLSISSSILSATGEHWSGARRCRDTLDELGRSTIKDLLAQDGPAPAREPSRRRGRATVQRQAAAAAASTTPISLSDVDLSTDAINGAFTPMIEPSAFFDDFLGNDSFANCFPDESATNIDEIVRNMFQDDTTATAFGSLRLLCPADVFCMPGPSDGGLGAVFAQLVDVDAHKGQAAAYALGSAADEHRVAGGSGRQKREVHVDRGARLLAQVVRANGQPGGEVDHGGADGAVEAALAVEVRGREGEPERDGAGGDGGELDVGEDEAVDGRFGEEVLYPARLPISKWFREQYGRCKIGGRDEVDIQETGLNPHPTEAHLSSSSSTTSLSLSPQPWDVEAPSDLRFTDVAHECSAEAPPGLGGLCEMSKAEAGSVECVPRQGDAQEHRPLPTSSTQPASSRNDEADNAPADTTVVLPETSIVDLSTMKLTFPSQIFARMQQDRHVGHDSSALPGGHKTVHAQLLRGRHWRQIVEWELPPDDVLETFVDRFFVSVFHEQSFRQSYARLIASQQVSYHEENFLWLSMLVLGLGAHYSSVSPSASTAGLDLEQLSRTLLASIELRFLQIIGCSTLEAVQICILLGSFHLFNGRPNAGLGILGSSVKIAQVIGLHRESMWRDTSEAVKEAKRRTWWALEVFDKYAAIAFGRPSSIDDSDCQVAMVSALSLGNPRRAAADTDTNTEPLLLYHQWKFPLYRIMGPFLGRRLQTKRLENVTSIHGQLIQWREKLPDRLRIESYATASRQISLLQMQALSLQLTYDNLQIILHRSAAFRVADGGASRVDATSISSPFSHRQLFEAAIRTADLHRYSHVLQECRRTHANMHIGITLFTAGVVLCAICLSQPMSEVSQRAKTGIMHIIRICHDNSSAQHLVSAQCVKILEGLVAVILQAENQLITGRPSAPPADELASRAEGSGGGERSRPGSDGRDTTVFERHVQRPAPPGDAQGDPQPGDDSMGPHQTRGAESAAAPVADPVAGFDWDGDLSLLVDSGLGDASQLWLWADNLNYDSFAEFNDAGG</sequence>
<name>A0A9P8MBP5_9HYPO</name>
<dbReference type="GO" id="GO:0043565">
    <property type="term" value="F:sequence-specific DNA binding"/>
    <property type="evidence" value="ECO:0007669"/>
    <property type="project" value="TreeGrafter"/>
</dbReference>
<feature type="compositionally biased region" description="Basic and acidic residues" evidence="8">
    <location>
        <begin position="1448"/>
        <end position="1466"/>
    </location>
</feature>
<proteinExistence type="predicted"/>
<dbReference type="Proteomes" id="UP000764110">
    <property type="component" value="Unassembled WGS sequence"/>
</dbReference>
<evidence type="ECO:0000256" key="1">
    <source>
        <dbReference type="ARBA" id="ARBA00004123"/>
    </source>
</evidence>
<dbReference type="InterPro" id="IPR052202">
    <property type="entry name" value="Yeast_MetPath_Reg"/>
</dbReference>
<dbReference type="CDD" id="cd12148">
    <property type="entry name" value="fungal_TF_MHR"/>
    <property type="match status" value="2"/>
</dbReference>
<organism evidence="10 11">
    <name type="scientific">Metarhizium humberi</name>
    <dbReference type="NCBI Taxonomy" id="2596975"/>
    <lineage>
        <taxon>Eukaryota</taxon>
        <taxon>Fungi</taxon>
        <taxon>Dikarya</taxon>
        <taxon>Ascomycota</taxon>
        <taxon>Pezizomycotina</taxon>
        <taxon>Sordariomycetes</taxon>
        <taxon>Hypocreomycetidae</taxon>
        <taxon>Hypocreales</taxon>
        <taxon>Clavicipitaceae</taxon>
        <taxon>Metarhizium</taxon>
    </lineage>
</organism>
<keyword evidence="7" id="KW-0539">Nucleus</keyword>
<dbReference type="GO" id="GO:0005634">
    <property type="term" value="C:nucleus"/>
    <property type="evidence" value="ECO:0007669"/>
    <property type="project" value="UniProtKB-SubCell"/>
</dbReference>
<feature type="compositionally biased region" description="Low complexity" evidence="8">
    <location>
        <begin position="1473"/>
        <end position="1484"/>
    </location>
</feature>
<dbReference type="GO" id="GO:0006351">
    <property type="term" value="P:DNA-templated transcription"/>
    <property type="evidence" value="ECO:0007669"/>
    <property type="project" value="InterPro"/>
</dbReference>
<dbReference type="GO" id="GO:0000981">
    <property type="term" value="F:DNA-binding transcription factor activity, RNA polymerase II-specific"/>
    <property type="evidence" value="ECO:0007669"/>
    <property type="project" value="TreeGrafter"/>
</dbReference>
<feature type="compositionally biased region" description="Low complexity" evidence="8">
    <location>
        <begin position="851"/>
        <end position="863"/>
    </location>
</feature>
<evidence type="ECO:0000313" key="10">
    <source>
        <dbReference type="EMBL" id="KAH0598481.1"/>
    </source>
</evidence>
<evidence type="ECO:0000256" key="2">
    <source>
        <dbReference type="ARBA" id="ARBA00022723"/>
    </source>
</evidence>
<keyword evidence="5" id="KW-0238">DNA-binding</keyword>
<accession>A0A9P8MBP5</accession>
<feature type="compositionally biased region" description="Basic and acidic residues" evidence="8">
    <location>
        <begin position="773"/>
        <end position="785"/>
    </location>
</feature>
<gene>
    <name evidence="10" type="ORF">MHUMG1_03780</name>
</gene>
<feature type="region of interest" description="Disordered" evidence="8">
    <location>
        <begin position="773"/>
        <end position="796"/>
    </location>
</feature>
<comment type="caution">
    <text evidence="10">The sequence shown here is derived from an EMBL/GenBank/DDBJ whole genome shotgun (WGS) entry which is preliminary data.</text>
</comment>
<evidence type="ECO:0000256" key="8">
    <source>
        <dbReference type="SAM" id="MobiDB-lite"/>
    </source>
</evidence>
<dbReference type="GO" id="GO:0045944">
    <property type="term" value="P:positive regulation of transcription by RNA polymerase II"/>
    <property type="evidence" value="ECO:0007669"/>
    <property type="project" value="TreeGrafter"/>
</dbReference>
<feature type="region of interest" description="Disordered" evidence="8">
    <location>
        <begin position="837"/>
        <end position="867"/>
    </location>
</feature>
<comment type="subcellular location">
    <subcellularLocation>
        <location evidence="1">Nucleus</location>
    </subcellularLocation>
</comment>
<evidence type="ECO:0000256" key="7">
    <source>
        <dbReference type="ARBA" id="ARBA00023242"/>
    </source>
</evidence>
<reference evidence="10 11" key="1">
    <citation type="submission" date="2020-07" db="EMBL/GenBank/DDBJ databases">
        <title>Metarhizium humberi genome.</title>
        <authorList>
            <person name="Lysoe E."/>
        </authorList>
    </citation>
    <scope>NUCLEOTIDE SEQUENCE [LARGE SCALE GENOMIC DNA]</scope>
    <source>
        <strain evidence="10 11">ESALQ1638</strain>
    </source>
</reference>
<feature type="domain" description="Xylanolytic transcriptional activator regulatory" evidence="9">
    <location>
        <begin position="1125"/>
        <end position="1198"/>
    </location>
</feature>
<evidence type="ECO:0000259" key="9">
    <source>
        <dbReference type="SMART" id="SM00906"/>
    </source>
</evidence>